<dbReference type="PROSITE" id="PS51257">
    <property type="entry name" value="PROKAR_LIPOPROTEIN"/>
    <property type="match status" value="1"/>
</dbReference>
<evidence type="ECO:0000256" key="3">
    <source>
        <dbReference type="ARBA" id="ARBA00022729"/>
    </source>
</evidence>
<evidence type="ECO:0000259" key="5">
    <source>
        <dbReference type="Pfam" id="PF06321"/>
    </source>
</evidence>
<proteinExistence type="inferred from homology"/>
<dbReference type="InterPro" id="IPR029140">
    <property type="entry name" value="Mfa1_C"/>
</dbReference>
<feature type="domain" description="Minor fimbrium subunit Mfa1 C-terminal" evidence="6">
    <location>
        <begin position="361"/>
        <end position="439"/>
    </location>
</feature>
<dbReference type="KEGG" id="afd:Alfi_0984"/>
<dbReference type="Gene3D" id="2.60.40.3690">
    <property type="match status" value="1"/>
</dbReference>
<dbReference type="eggNOG" id="ENOG502Z9ID">
    <property type="taxonomic scope" value="Bacteria"/>
</dbReference>
<dbReference type="Pfam" id="PF15495">
    <property type="entry name" value="Fimbrillin_C"/>
    <property type="match status" value="1"/>
</dbReference>
<dbReference type="RefSeq" id="WP_014774996.1">
    <property type="nucleotide sequence ID" value="NC_018011.1"/>
</dbReference>
<comment type="subcellular location">
    <subcellularLocation>
        <location evidence="1">Fimbrium</location>
    </subcellularLocation>
</comment>
<dbReference type="Gene3D" id="2.60.40.2580">
    <property type="match status" value="1"/>
</dbReference>
<keyword evidence="4" id="KW-0281">Fimbrium</keyword>
<dbReference type="InterPro" id="IPR047786">
    <property type="entry name" value="Mfa1_fim"/>
</dbReference>
<dbReference type="GO" id="GO:0009418">
    <property type="term" value="C:pilus shaft"/>
    <property type="evidence" value="ECO:0007669"/>
    <property type="project" value="InterPro"/>
</dbReference>
<evidence type="ECO:0000313" key="7">
    <source>
        <dbReference type="EMBL" id="AFL77346.1"/>
    </source>
</evidence>
<dbReference type="InterPro" id="IPR029141">
    <property type="entry name" value="FimA_N"/>
</dbReference>
<evidence type="ECO:0000313" key="8">
    <source>
        <dbReference type="Proteomes" id="UP000006052"/>
    </source>
</evidence>
<evidence type="ECO:0000256" key="4">
    <source>
        <dbReference type="ARBA" id="ARBA00023263"/>
    </source>
</evidence>
<comment type="similarity">
    <text evidence="2">Belongs to the bacteroidetes fimbrillin superfamily. FimA/Mfa1 family.</text>
</comment>
<reference evidence="8" key="1">
    <citation type="journal article" date="2013" name="Stand. Genomic Sci.">
        <title>Complete genome sequence of the bile-resistant pigment-producing anaerobe Alistipes finegoldii type strain (AHN2437(T)).</title>
        <authorList>
            <person name="Mavromatis K."/>
            <person name="Stackebrandt E."/>
            <person name="Munk C."/>
            <person name="Lapidus A."/>
            <person name="Nolan M."/>
            <person name="Lucas S."/>
            <person name="Hammon N."/>
            <person name="Deshpande S."/>
            <person name="Cheng J.F."/>
            <person name="Tapia R."/>
            <person name="Goodwin L.A."/>
            <person name="Pitluck S."/>
            <person name="Liolios K."/>
            <person name="Pagani I."/>
            <person name="Ivanova N."/>
            <person name="Mikhailova N."/>
            <person name="Huntemann M."/>
            <person name="Pati A."/>
            <person name="Chen A."/>
            <person name="Palaniappan K."/>
            <person name="Land M."/>
            <person name="Hauser L."/>
            <person name="Rohde M."/>
            <person name="Gronow S."/>
            <person name="Goker M."/>
            <person name="Detter J.C."/>
            <person name="Bristow J."/>
            <person name="Eisen J.A."/>
            <person name="Markowitz V."/>
            <person name="Hugenholtz P."/>
            <person name="Kyrpides N.C."/>
            <person name="Klenk H.P."/>
            <person name="Woyke T."/>
        </authorList>
    </citation>
    <scope>NUCLEOTIDE SEQUENCE</scope>
    <source>
        <strain evidence="8">DSM 17242 / JCM 16770 / AHN 2437 / CCUG 46020 / CIP 107999</strain>
    </source>
</reference>
<organism evidence="7 8">
    <name type="scientific">Alistipes finegoldii (strain DSM 17242 / JCM 16770 / CCUG 46020 / CIP 107999 / KCTC 15236 / AHN 2437)</name>
    <dbReference type="NCBI Taxonomy" id="679935"/>
    <lineage>
        <taxon>Bacteria</taxon>
        <taxon>Pseudomonadati</taxon>
        <taxon>Bacteroidota</taxon>
        <taxon>Bacteroidia</taxon>
        <taxon>Bacteroidales</taxon>
        <taxon>Rikenellaceae</taxon>
        <taxon>Alistipes</taxon>
    </lineage>
</organism>
<evidence type="ECO:0000256" key="1">
    <source>
        <dbReference type="ARBA" id="ARBA00004561"/>
    </source>
</evidence>
<name>I3YK28_ALIFI</name>
<gene>
    <name evidence="7" type="ordered locus">Alfi_0984</name>
</gene>
<evidence type="ECO:0008006" key="9">
    <source>
        <dbReference type="Google" id="ProtNLM"/>
    </source>
</evidence>
<dbReference type="NCBIfam" id="NF038041">
    <property type="entry name" value="fim_Mfa1_fam"/>
    <property type="match status" value="1"/>
</dbReference>
<feature type="domain" description="Major fimbrial subunit protein N-terminal" evidence="5">
    <location>
        <begin position="39"/>
        <end position="165"/>
    </location>
</feature>
<dbReference type="STRING" id="679935.Alfi_0984"/>
<evidence type="ECO:0000259" key="6">
    <source>
        <dbReference type="Pfam" id="PF15495"/>
    </source>
</evidence>
<dbReference type="AlphaFoldDB" id="I3YK28"/>
<dbReference type="Pfam" id="PF06321">
    <property type="entry name" value="P_gingi_FimA"/>
    <property type="match status" value="1"/>
</dbReference>
<sequence length="445" mass="48101">MKTKSIIAGMLSTMLLAVGCNKEDGGNRVTPEAGVKTYASFSVSLLNQSTRAASTDPNAVATETKISDLNIYIFNGGVLETKGRITLNTDNKGTTALATTTGTKTIYAVANYNNAQGAIGSLQSDFEKQLIAATDIAEENGFFMAGKTEATLTERTEDEATQDANLIKISVARGAAKVQMQFVTNVPVKPVVNATVADAKFTLAQQNSQTYLAKLTAGEFSPKGKTAEQTDADRDGTYDHLTKLQTDAIKWTNGLTTYDNTFANSQYLAENVNEAPTTGNTSYVLVSLQVTPQATADATGNVTQTALTPGTTFYVLAKKELASGKITFALKDNQILYFKQEADATTYKATQGELVDYEVLTYTNGISYYRLNIRDIRETTLTKKYAVNRNHYYKVNITEISNLGFNTAAGTIPTEPTTPLETQTHISADITIEPWTVVDMNEPLG</sequence>
<protein>
    <recommendedName>
        <fullName evidence="9">Fimbrial subunit protein C-terminal domain-containing protein</fullName>
    </recommendedName>
</protein>
<dbReference type="HOGENOM" id="CLU_635591_0_0_10"/>
<keyword evidence="3" id="KW-0732">Signal</keyword>
<dbReference type="PATRIC" id="fig|679935.3.peg.912"/>
<dbReference type="Proteomes" id="UP000006052">
    <property type="component" value="Chromosome"/>
</dbReference>
<dbReference type="EMBL" id="CP003274">
    <property type="protein sequence ID" value="AFL77346.1"/>
    <property type="molecule type" value="Genomic_DNA"/>
</dbReference>
<accession>I3YK28</accession>
<evidence type="ECO:0000256" key="2">
    <source>
        <dbReference type="ARBA" id="ARBA00006011"/>
    </source>
</evidence>